<evidence type="ECO:0000259" key="13">
    <source>
        <dbReference type="Pfam" id="PF00125"/>
    </source>
</evidence>
<evidence type="ECO:0000256" key="8">
    <source>
        <dbReference type="ARBA" id="ARBA00023125"/>
    </source>
</evidence>
<dbReference type="Proteomes" id="UP000663874">
    <property type="component" value="Unassembled WGS sequence"/>
</dbReference>
<reference evidence="15" key="1">
    <citation type="submission" date="2021-02" db="EMBL/GenBank/DDBJ databases">
        <authorList>
            <person name="Nowell W R."/>
        </authorList>
    </citation>
    <scope>NUCLEOTIDE SEQUENCE</scope>
</reference>
<dbReference type="EMBL" id="CAJOAX010000968">
    <property type="protein sequence ID" value="CAF3671935.1"/>
    <property type="molecule type" value="Genomic_DNA"/>
</dbReference>
<organism evidence="15 19">
    <name type="scientific">Rotaria sordida</name>
    <dbReference type="NCBI Taxonomy" id="392033"/>
    <lineage>
        <taxon>Eukaryota</taxon>
        <taxon>Metazoa</taxon>
        <taxon>Spiralia</taxon>
        <taxon>Gnathifera</taxon>
        <taxon>Rotifera</taxon>
        <taxon>Eurotatoria</taxon>
        <taxon>Bdelloidea</taxon>
        <taxon>Philodinida</taxon>
        <taxon>Philodinidae</taxon>
        <taxon>Rotaria</taxon>
    </lineage>
</organism>
<accession>A0A813SWI2</accession>
<keyword evidence="8 11" id="KW-0238">DNA-binding</keyword>
<evidence type="ECO:0000256" key="7">
    <source>
        <dbReference type="ARBA" id="ARBA00022454"/>
    </source>
</evidence>
<dbReference type="Gene3D" id="1.10.20.10">
    <property type="entry name" value="Histone, subunit A"/>
    <property type="match status" value="1"/>
</dbReference>
<protein>
    <recommendedName>
        <fullName evidence="6 11">Histone H2A</fullName>
    </recommendedName>
</protein>
<evidence type="ECO:0000259" key="14">
    <source>
        <dbReference type="Pfam" id="PF16211"/>
    </source>
</evidence>
<dbReference type="PANTHER" id="PTHR23430">
    <property type="entry name" value="HISTONE H2A"/>
    <property type="match status" value="1"/>
</dbReference>
<keyword evidence="7 11" id="KW-0158">Chromosome</keyword>
<sequence>MPSKTNNNNNNNDTNVSSSQKNTADNTVQSNNSQQRQQSQNLNNNKEEKSNSQRIDGGGSSLKPVRRTKRAGLIFPVHRIHRLLQEANYPTQIRDGTAVYMAGVIEYLVAEVAELAGNAARDNKRHRITPRHIFLGIHNDEELNKLCENVTIASGGVMPKLHQVLLQTKSSKKSNSKKRGNTSGTDGDTTINSIDNNEDSMDE</sequence>
<feature type="compositionally biased region" description="Polar residues" evidence="12">
    <location>
        <begin position="185"/>
        <end position="195"/>
    </location>
</feature>
<dbReference type="AlphaFoldDB" id="A0A813SWI2"/>
<dbReference type="InterPro" id="IPR032454">
    <property type="entry name" value="Histone_H2A_C"/>
</dbReference>
<dbReference type="GO" id="GO:0046982">
    <property type="term" value="F:protein heterodimerization activity"/>
    <property type="evidence" value="ECO:0007669"/>
    <property type="project" value="InterPro"/>
</dbReference>
<dbReference type="InterPro" id="IPR007125">
    <property type="entry name" value="H2A/H2B/H3"/>
</dbReference>
<feature type="domain" description="Core Histone H2A/H2B/H3" evidence="13">
    <location>
        <begin position="63"/>
        <end position="135"/>
    </location>
</feature>
<gene>
    <name evidence="17" type="ORF">FNK824_LOCUS5334</name>
    <name evidence="18" type="ORF">OTI717_LOCUS10625</name>
    <name evidence="15" type="ORF">RFH988_LOCUS3917</name>
    <name evidence="16" type="ORF">SEV965_LOCUS6321</name>
</gene>
<dbReference type="EMBL" id="CAJNOO010000098">
    <property type="protein sequence ID" value="CAF0800897.1"/>
    <property type="molecule type" value="Genomic_DNA"/>
</dbReference>
<dbReference type="Pfam" id="PF00125">
    <property type="entry name" value="Histone"/>
    <property type="match status" value="1"/>
</dbReference>
<keyword evidence="9 11" id="KW-0539">Nucleus</keyword>
<feature type="compositionally biased region" description="Basic residues" evidence="12">
    <location>
        <begin position="170"/>
        <end position="180"/>
    </location>
</feature>
<evidence type="ECO:0000313" key="16">
    <source>
        <dbReference type="EMBL" id="CAF0914495.1"/>
    </source>
</evidence>
<dbReference type="Pfam" id="PF16211">
    <property type="entry name" value="Histone_H2A_C"/>
    <property type="match status" value="1"/>
</dbReference>
<comment type="subunit">
    <text evidence="5 11">The nucleosome is a histone octamer containing two molecules each of H2A, H2B, H3 and H4 assembled in one H3-H4 heterotetramer and two H2A-H2B heterodimers. The octamer wraps approximately 147 bp of DNA.</text>
</comment>
<evidence type="ECO:0000256" key="12">
    <source>
        <dbReference type="SAM" id="MobiDB-lite"/>
    </source>
</evidence>
<proteinExistence type="inferred from homology"/>
<comment type="caution">
    <text evidence="15">The sequence shown here is derived from an EMBL/GenBank/DDBJ whole genome shotgun (WGS) entry which is preliminary data.</text>
</comment>
<evidence type="ECO:0000256" key="11">
    <source>
        <dbReference type="RuleBase" id="RU003767"/>
    </source>
</evidence>
<dbReference type="SUPFAM" id="SSF47113">
    <property type="entry name" value="Histone-fold"/>
    <property type="match status" value="1"/>
</dbReference>
<comment type="subcellular location">
    <subcellularLocation>
        <location evidence="3">Chromosome</location>
    </subcellularLocation>
    <subcellularLocation>
        <location evidence="2 11">Nucleus</location>
    </subcellularLocation>
</comment>
<dbReference type="EMBL" id="CAJNOU010000205">
    <property type="protein sequence ID" value="CAF0914495.1"/>
    <property type="molecule type" value="Genomic_DNA"/>
</dbReference>
<comment type="function">
    <text evidence="1">Core component of nucleosome. Nucleosomes wrap and compact DNA into chromatin, limiting DNA accessibility to the cellular machineries which require DNA as a template. Histones thereby play a central role in transcription regulation, DNA repair, DNA replication and chromosomal stability. DNA accessibility is regulated via a complex set of post-translational modifications of histones, also called histone code, and nucleosome remodeling.</text>
</comment>
<evidence type="ECO:0000256" key="5">
    <source>
        <dbReference type="ARBA" id="ARBA00011538"/>
    </source>
</evidence>
<dbReference type="Proteomes" id="UP000663889">
    <property type="component" value="Unassembled WGS sequence"/>
</dbReference>
<evidence type="ECO:0000313" key="17">
    <source>
        <dbReference type="EMBL" id="CAF3638886.1"/>
    </source>
</evidence>
<dbReference type="FunFam" id="1.10.20.10:FF:000093">
    <property type="entry name" value="Histone H2A"/>
    <property type="match status" value="1"/>
</dbReference>
<feature type="region of interest" description="Disordered" evidence="12">
    <location>
        <begin position="1"/>
        <end position="67"/>
    </location>
</feature>
<dbReference type="InterPro" id="IPR002119">
    <property type="entry name" value="Histone_H2A"/>
</dbReference>
<evidence type="ECO:0000313" key="18">
    <source>
        <dbReference type="EMBL" id="CAF3671935.1"/>
    </source>
</evidence>
<evidence type="ECO:0000256" key="4">
    <source>
        <dbReference type="ARBA" id="ARBA00010691"/>
    </source>
</evidence>
<dbReference type="GO" id="GO:0005634">
    <property type="term" value="C:nucleus"/>
    <property type="evidence" value="ECO:0007669"/>
    <property type="project" value="UniProtKB-SubCell"/>
</dbReference>
<comment type="similarity">
    <text evidence="4 11">Belongs to the histone H2A family.</text>
</comment>
<evidence type="ECO:0000313" key="19">
    <source>
        <dbReference type="Proteomes" id="UP000663882"/>
    </source>
</evidence>
<feature type="compositionally biased region" description="Low complexity" evidence="12">
    <location>
        <begin position="29"/>
        <end position="44"/>
    </location>
</feature>
<dbReference type="Proteomes" id="UP000663823">
    <property type="component" value="Unassembled WGS sequence"/>
</dbReference>
<dbReference type="PRINTS" id="PR00620">
    <property type="entry name" value="HISTONEH2A"/>
</dbReference>
<feature type="compositionally biased region" description="Low complexity" evidence="12">
    <location>
        <begin position="1"/>
        <end position="12"/>
    </location>
</feature>
<dbReference type="Proteomes" id="UP000663882">
    <property type="component" value="Unassembled WGS sequence"/>
</dbReference>
<dbReference type="InterPro" id="IPR032458">
    <property type="entry name" value="Histone_H2A_CS"/>
</dbReference>
<evidence type="ECO:0000256" key="9">
    <source>
        <dbReference type="ARBA" id="ARBA00023242"/>
    </source>
</evidence>
<dbReference type="SMART" id="SM00414">
    <property type="entry name" value="H2A"/>
    <property type="match status" value="1"/>
</dbReference>
<evidence type="ECO:0000256" key="2">
    <source>
        <dbReference type="ARBA" id="ARBA00004123"/>
    </source>
</evidence>
<dbReference type="GO" id="GO:0003677">
    <property type="term" value="F:DNA binding"/>
    <property type="evidence" value="ECO:0007669"/>
    <property type="project" value="UniProtKB-KW"/>
</dbReference>
<dbReference type="InterPro" id="IPR009072">
    <property type="entry name" value="Histone-fold"/>
</dbReference>
<keyword evidence="10 11" id="KW-0544">Nucleosome core</keyword>
<dbReference type="EMBL" id="CAJOBE010000421">
    <property type="protein sequence ID" value="CAF3638886.1"/>
    <property type="molecule type" value="Genomic_DNA"/>
</dbReference>
<dbReference type="GO" id="GO:0030527">
    <property type="term" value="F:structural constituent of chromatin"/>
    <property type="evidence" value="ECO:0007669"/>
    <property type="project" value="InterPro"/>
</dbReference>
<evidence type="ECO:0000256" key="10">
    <source>
        <dbReference type="ARBA" id="ARBA00023269"/>
    </source>
</evidence>
<dbReference type="PROSITE" id="PS00046">
    <property type="entry name" value="HISTONE_H2A"/>
    <property type="match status" value="1"/>
</dbReference>
<evidence type="ECO:0000256" key="3">
    <source>
        <dbReference type="ARBA" id="ARBA00004286"/>
    </source>
</evidence>
<name>A0A813SWI2_9BILA</name>
<feature type="compositionally biased region" description="Polar residues" evidence="12">
    <location>
        <begin position="13"/>
        <end position="28"/>
    </location>
</feature>
<dbReference type="CDD" id="cd00074">
    <property type="entry name" value="HFD_H2A"/>
    <property type="match status" value="1"/>
</dbReference>
<dbReference type="GO" id="GO:0000786">
    <property type="term" value="C:nucleosome"/>
    <property type="evidence" value="ECO:0007669"/>
    <property type="project" value="UniProtKB-KW"/>
</dbReference>
<evidence type="ECO:0000256" key="1">
    <source>
        <dbReference type="ARBA" id="ARBA00002001"/>
    </source>
</evidence>
<evidence type="ECO:0000256" key="6">
    <source>
        <dbReference type="ARBA" id="ARBA00017642"/>
    </source>
</evidence>
<evidence type="ECO:0000313" key="15">
    <source>
        <dbReference type="EMBL" id="CAF0800897.1"/>
    </source>
</evidence>
<dbReference type="OrthoDB" id="9421954at2759"/>
<feature type="domain" description="Histone H2A C-terminal" evidence="14">
    <location>
        <begin position="141"/>
        <end position="174"/>
    </location>
</feature>
<feature type="region of interest" description="Disordered" evidence="12">
    <location>
        <begin position="168"/>
        <end position="203"/>
    </location>
</feature>